<dbReference type="GO" id="GO:0022857">
    <property type="term" value="F:transmembrane transporter activity"/>
    <property type="evidence" value="ECO:0007669"/>
    <property type="project" value="InterPro"/>
</dbReference>
<feature type="transmembrane region" description="Helical" evidence="9">
    <location>
        <begin position="353"/>
        <end position="377"/>
    </location>
</feature>
<evidence type="ECO:0000256" key="6">
    <source>
        <dbReference type="ARBA" id="ARBA00022989"/>
    </source>
</evidence>
<dbReference type="PIRSF" id="PIRSF006060">
    <property type="entry name" value="AA_transporter"/>
    <property type="match status" value="1"/>
</dbReference>
<dbReference type="Pfam" id="PF13520">
    <property type="entry name" value="AA_permease_2"/>
    <property type="match status" value="1"/>
</dbReference>
<organism evidence="10 11">
    <name type="scientific">Caulobacter segnis (strain ATCC 21756 / DSM 7131 / JCM 7823 / NBRC 15250 / LMG 17158 / TK0059)</name>
    <name type="common">Mycoplana segnis</name>
    <dbReference type="NCBI Taxonomy" id="509190"/>
    <lineage>
        <taxon>Bacteria</taxon>
        <taxon>Pseudomonadati</taxon>
        <taxon>Pseudomonadota</taxon>
        <taxon>Alphaproteobacteria</taxon>
        <taxon>Caulobacterales</taxon>
        <taxon>Caulobacteraceae</taxon>
        <taxon>Caulobacter</taxon>
    </lineage>
</organism>
<dbReference type="PANTHER" id="PTHR42770:SF18">
    <property type="entry name" value="ARGININE_AGMATINE ANTIPORTER"/>
    <property type="match status" value="1"/>
</dbReference>
<feature type="transmembrane region" description="Helical" evidence="9">
    <location>
        <begin position="126"/>
        <end position="147"/>
    </location>
</feature>
<name>D5VI80_CAUST</name>
<proteinExistence type="inferred from homology"/>
<evidence type="ECO:0000256" key="4">
    <source>
        <dbReference type="ARBA" id="ARBA00022475"/>
    </source>
</evidence>
<feature type="transmembrane region" description="Helical" evidence="9">
    <location>
        <begin position="190"/>
        <end position="211"/>
    </location>
</feature>
<dbReference type="HOGENOM" id="CLU_007946_1_0_5"/>
<evidence type="ECO:0000256" key="2">
    <source>
        <dbReference type="ARBA" id="ARBA00008220"/>
    </source>
</evidence>
<dbReference type="eggNOG" id="COG0531">
    <property type="taxonomic scope" value="Bacteria"/>
</dbReference>
<keyword evidence="5 9" id="KW-0812">Transmembrane</keyword>
<dbReference type="GO" id="GO:0005886">
    <property type="term" value="C:plasma membrane"/>
    <property type="evidence" value="ECO:0007669"/>
    <property type="project" value="UniProtKB-SubCell"/>
</dbReference>
<evidence type="ECO:0000313" key="11">
    <source>
        <dbReference type="Proteomes" id="UP000002629"/>
    </source>
</evidence>
<evidence type="ECO:0000256" key="1">
    <source>
        <dbReference type="ARBA" id="ARBA00004651"/>
    </source>
</evidence>
<feature type="transmembrane region" description="Helical" evidence="9">
    <location>
        <begin position="12"/>
        <end position="33"/>
    </location>
</feature>
<evidence type="ECO:0000313" key="10">
    <source>
        <dbReference type="EMBL" id="ADG09333.1"/>
    </source>
</evidence>
<keyword evidence="6 9" id="KW-1133">Transmembrane helix</keyword>
<feature type="transmembrane region" description="Helical" evidence="9">
    <location>
        <begin position="413"/>
        <end position="431"/>
    </location>
</feature>
<accession>D5VI80</accession>
<keyword evidence="7 9" id="KW-0472">Membrane</keyword>
<feature type="transmembrane region" description="Helical" evidence="9">
    <location>
        <begin position="389"/>
        <end position="407"/>
    </location>
</feature>
<protein>
    <recommendedName>
        <fullName evidence="3">Arginine/agmatine antiporter</fullName>
    </recommendedName>
</protein>
<feature type="transmembrane region" description="Helical" evidence="9">
    <location>
        <begin position="45"/>
        <end position="66"/>
    </location>
</feature>
<evidence type="ECO:0000256" key="8">
    <source>
        <dbReference type="ARBA" id="ARBA00045636"/>
    </source>
</evidence>
<comment type="subcellular location">
    <subcellularLocation>
        <location evidence="1">Cell membrane</location>
        <topology evidence="1">Multi-pass membrane protein</topology>
    </subcellularLocation>
</comment>
<feature type="transmembrane region" description="Helical" evidence="9">
    <location>
        <begin position="278"/>
        <end position="300"/>
    </location>
</feature>
<dbReference type="EMBL" id="CP002008">
    <property type="protein sequence ID" value="ADG09333.1"/>
    <property type="molecule type" value="Genomic_DNA"/>
</dbReference>
<feature type="transmembrane region" description="Helical" evidence="9">
    <location>
        <begin position="328"/>
        <end position="347"/>
    </location>
</feature>
<dbReference type="Gene3D" id="1.20.1740.10">
    <property type="entry name" value="Amino acid/polyamine transporter I"/>
    <property type="match status" value="1"/>
</dbReference>
<dbReference type="STRING" id="509190.Cseg_0827"/>
<evidence type="ECO:0000256" key="7">
    <source>
        <dbReference type="ARBA" id="ARBA00023136"/>
    </source>
</evidence>
<dbReference type="InterPro" id="IPR002293">
    <property type="entry name" value="AA/rel_permease1"/>
</dbReference>
<evidence type="ECO:0000256" key="9">
    <source>
        <dbReference type="SAM" id="Phobius"/>
    </source>
</evidence>
<dbReference type="Proteomes" id="UP000002629">
    <property type="component" value="Chromosome"/>
</dbReference>
<evidence type="ECO:0000256" key="5">
    <source>
        <dbReference type="ARBA" id="ARBA00022692"/>
    </source>
</evidence>
<dbReference type="KEGG" id="cse:Cseg_0827"/>
<feature type="transmembrane region" description="Helical" evidence="9">
    <location>
        <begin position="159"/>
        <end position="178"/>
    </location>
</feature>
<gene>
    <name evidence="10" type="ordered locus">Cseg_0827</name>
</gene>
<keyword evidence="4" id="KW-1003">Cell membrane</keyword>
<reference evidence="11" key="1">
    <citation type="journal article" date="2011" name="J. Bacteriol.">
        <title>Genome sequences of eight morphologically diverse alphaproteobacteria.</title>
        <authorList>
            <consortium name="US DOE Joint Genome Institute"/>
            <person name="Brown P.J."/>
            <person name="Kysela D.T."/>
            <person name="Buechlein A."/>
            <person name="Hemmerich C."/>
            <person name="Brun Y.V."/>
        </authorList>
    </citation>
    <scope>NUCLEOTIDE SEQUENCE [LARGE SCALE GENOMIC DNA]</scope>
    <source>
        <strain evidence="11">ATCC 21756 / DSM 7131 / JCM 7823 / NBRC 15250 / LMG 17158 / TK0059</strain>
    </source>
</reference>
<sequence length="443" mass="45773">MKTSGSKPPKPLGLWMCVALVVGNMIGSGVFMLPASLAPYGWNAVFAWLITIGGAMCLALVFARLAQAFPRAGGPFAYTEEAFGRPAGFLVAWSYWISVWVANAAIAIASVSYASVFVPALAKTPGLAALVTVAVVWAVTAINCVGARAAGWTQLLTTVLKLLPLAAVAGLAGLILLRKGPAAIAPFEPSALSAGGVTAAAALTLWALLGVESATIPAEQVDRPQRTIPRATLLGAAFTGLVYLLVSSGVLLLTPVAVLQTSNAPLADFVAFHGGGDLRLVLAAFASISALGALNGWVLLQGELPAAMARDGVFPAWMAKTSANGTPVRAHLLSSALVTILVLANYAKSLADAFTFMALLSTASSLFAYLFCSLAVLKLGREGRMPLSPGLAIVAGVAAIYSAWTFYGAGWSVTFWGLVLLAAGAPLYVWMRHVGRRSSESVE</sequence>
<dbReference type="AlphaFoldDB" id="D5VI80"/>
<comment type="function">
    <text evidence="8">Major component of the acid-resistance (AR) system allowing enteric pathogens to survive the acidic environment in the stomach. Exchanges extracellular arginine for its intracellular decarboxylation product agmatine (Agm) thereby expelling intracellular protons. Probably undergoes several conformational states in order to translocate the substrate across the membrane; keeps the substrate accessible to only 1 side of the membrane at a time by opening and closing 3 membrane-internal gates.</text>
</comment>
<feature type="transmembrane region" description="Helical" evidence="9">
    <location>
        <begin position="232"/>
        <end position="258"/>
    </location>
</feature>
<comment type="similarity">
    <text evidence="2">Belongs to the amino acid-polyamine-organocation (APC) superfamily. Basic amino acid/polyamine antiporter (APA) (TC 2.A.3.2) family.</text>
</comment>
<dbReference type="PANTHER" id="PTHR42770">
    <property type="entry name" value="AMINO ACID TRANSPORTER-RELATED"/>
    <property type="match status" value="1"/>
</dbReference>
<feature type="transmembrane region" description="Helical" evidence="9">
    <location>
        <begin position="87"/>
        <end position="114"/>
    </location>
</feature>
<evidence type="ECO:0000256" key="3">
    <source>
        <dbReference type="ARBA" id="ARBA00021069"/>
    </source>
</evidence>
<dbReference type="InterPro" id="IPR050367">
    <property type="entry name" value="APC_superfamily"/>
</dbReference>